<dbReference type="Proteomes" id="UP000001294">
    <property type="component" value="Unassembled WGS sequence"/>
</dbReference>
<gene>
    <name evidence="1" type="ORF">PMAA_003210</name>
</gene>
<dbReference type="EMBL" id="DS995905">
    <property type="protein sequence ID" value="EEA19533.1"/>
    <property type="molecule type" value="Genomic_DNA"/>
</dbReference>
<evidence type="ECO:0000313" key="2">
    <source>
        <dbReference type="Proteomes" id="UP000001294"/>
    </source>
</evidence>
<dbReference type="VEuPathDB" id="FungiDB:PMAA_003210"/>
<dbReference type="PhylomeDB" id="B6QT97"/>
<dbReference type="OrthoDB" id="4397787at2759"/>
<proteinExistence type="predicted"/>
<evidence type="ECO:0000313" key="1">
    <source>
        <dbReference type="EMBL" id="EEA19533.1"/>
    </source>
</evidence>
<dbReference type="AlphaFoldDB" id="B6QT97"/>
<name>B6QT97_TALMQ</name>
<protein>
    <submittedName>
        <fullName evidence="1">Mating locus protein, putative</fullName>
    </submittedName>
</protein>
<organism evidence="1 2">
    <name type="scientific">Talaromyces marneffei (strain ATCC 18224 / CBS 334.59 / QM 7333)</name>
    <name type="common">Penicillium marneffei</name>
    <dbReference type="NCBI Taxonomy" id="441960"/>
    <lineage>
        <taxon>Eukaryota</taxon>
        <taxon>Fungi</taxon>
        <taxon>Dikarya</taxon>
        <taxon>Ascomycota</taxon>
        <taxon>Pezizomycotina</taxon>
        <taxon>Eurotiomycetes</taxon>
        <taxon>Eurotiomycetidae</taxon>
        <taxon>Eurotiales</taxon>
        <taxon>Trichocomaceae</taxon>
        <taxon>Talaromyces</taxon>
        <taxon>Talaromyces sect. Talaromyces</taxon>
    </lineage>
</organism>
<dbReference type="HOGENOM" id="CLU_1111162_0_0_1"/>
<reference evidence="2" key="1">
    <citation type="journal article" date="2015" name="Genome Announc.">
        <title>Genome sequence of the AIDS-associated pathogen Penicillium marneffei (ATCC18224) and its near taxonomic relative Talaromyces stipitatus (ATCC10500).</title>
        <authorList>
            <person name="Nierman W.C."/>
            <person name="Fedorova-Abrams N.D."/>
            <person name="Andrianopoulos A."/>
        </authorList>
    </citation>
    <scope>NUCLEOTIDE SEQUENCE [LARGE SCALE GENOMIC DNA]</scope>
    <source>
        <strain evidence="2">ATCC 18224 / CBS 334.59 / QM 7333</strain>
    </source>
</reference>
<accession>B6QT97</accession>
<keyword evidence="2" id="KW-1185">Reference proteome</keyword>
<dbReference type="STRING" id="441960.B6QT97"/>
<sequence>MDENVRLLLVWLREMQLNSSTPPSRRHQAYYVINFYGQHHNPYRLMAQTAAMCRGELVFPQPSIIGTNLKSSTLVERWGKQIEDAVVEFHIVPAIADFEAHPFEIFTFFPKDFEGRVDAKTNLEAHNKMLEYERLGHTQLMDYTTRFGYHHIFRGGLREYYLTKLIAEHYNFLRVDHRSPEWRRRTQKIFYDLLDKQPNLSLEELRFVIRSTRAYPYDILLFRESK</sequence>